<gene>
    <name evidence="3" type="ORF">O3I_031635</name>
</gene>
<dbReference type="HOGENOM" id="CLU_057312_0_0_11"/>
<feature type="compositionally biased region" description="Basic and acidic residues" evidence="1">
    <location>
        <begin position="1"/>
        <end position="15"/>
    </location>
</feature>
<feature type="compositionally biased region" description="Low complexity" evidence="1">
    <location>
        <begin position="123"/>
        <end position="183"/>
    </location>
</feature>
<organism evidence="3 4">
    <name type="scientific">Nocardia brasiliensis (strain ATCC 700358 / HUJEG-1)</name>
    <dbReference type="NCBI Taxonomy" id="1133849"/>
    <lineage>
        <taxon>Bacteria</taxon>
        <taxon>Bacillati</taxon>
        <taxon>Actinomycetota</taxon>
        <taxon>Actinomycetes</taxon>
        <taxon>Mycobacteriales</taxon>
        <taxon>Nocardiaceae</taxon>
        <taxon>Nocardia</taxon>
    </lineage>
</organism>
<dbReference type="Pfam" id="PF12028">
    <property type="entry name" value="DUF3515"/>
    <property type="match status" value="1"/>
</dbReference>
<dbReference type="KEGG" id="nbr:O3I_031635"/>
<evidence type="ECO:0000313" key="4">
    <source>
        <dbReference type="Proteomes" id="UP000006304"/>
    </source>
</evidence>
<dbReference type="InterPro" id="IPR021903">
    <property type="entry name" value="DUF3515"/>
</dbReference>
<dbReference type="Proteomes" id="UP000006304">
    <property type="component" value="Chromosome"/>
</dbReference>
<dbReference type="STRING" id="1133849.O3I_031635"/>
<keyword evidence="2" id="KW-0812">Transmembrane</keyword>
<reference evidence="3 4" key="1">
    <citation type="journal article" date="2012" name="J. Bacteriol.">
        <title>Complete genome sequence of Nocardia brasiliensis HUJEG-1.</title>
        <authorList>
            <person name="Vera-Cabrera L."/>
            <person name="Ortiz-Lopez R."/>
            <person name="Elizondo-Gonzalez R."/>
            <person name="Perez-Maya A.A."/>
            <person name="Ocampo-Candiani J."/>
        </authorList>
    </citation>
    <scope>NUCLEOTIDE SEQUENCE [LARGE SCALE GENOMIC DNA]</scope>
    <source>
        <strain evidence="4">ATCC 700358</strain>
    </source>
</reference>
<name>K0FA69_NOCB7</name>
<evidence type="ECO:0000313" key="3">
    <source>
        <dbReference type="EMBL" id="AFU04276.1"/>
    </source>
</evidence>
<feature type="compositionally biased region" description="Low complexity" evidence="1">
    <location>
        <begin position="47"/>
        <end position="116"/>
    </location>
</feature>
<dbReference type="AlphaFoldDB" id="K0FA69"/>
<evidence type="ECO:0000256" key="2">
    <source>
        <dbReference type="SAM" id="Phobius"/>
    </source>
</evidence>
<evidence type="ECO:0008006" key="5">
    <source>
        <dbReference type="Google" id="ProtNLM"/>
    </source>
</evidence>
<dbReference type="eggNOG" id="ENOG50336I4">
    <property type="taxonomic scope" value="Bacteria"/>
</dbReference>
<keyword evidence="2" id="KW-1133">Transmembrane helix</keyword>
<keyword evidence="2" id="KW-0472">Membrane</keyword>
<accession>K0FA69</accession>
<feature type="transmembrane region" description="Helical" evidence="2">
    <location>
        <begin position="231"/>
        <end position="254"/>
    </location>
</feature>
<protein>
    <recommendedName>
        <fullName evidence="5">DUF3515 domain-containing protein</fullName>
    </recommendedName>
</protein>
<feature type="region of interest" description="Disordered" evidence="1">
    <location>
        <begin position="1"/>
        <end position="221"/>
    </location>
</feature>
<proteinExistence type="predicted"/>
<sequence>MAAESSNRDSSKGEDAGVGGVSARDTEQSSTVGAGKSATDAADRTGTDASATESTGTDAATGSTGSTSTKATAAESTDTTARAEGADAITGNTDADAAATGSSHTTAVAGNTETDATTERTGTKATATGSTEPGAATERTGAEAAATGSFDTDASAGNTDADATATGGSHTTAVPGSTEADATATDKRDADAATTRSDVAESEAARDGASDAEESEAAASTDGIARQYPPALIATAVALPVVLIVGLLVAAVLARRAPVEREPLVLGPVAAPAADGQACVTLLPALPTTVGDFTKSTLVEPSPPGTRAWQRPDGGDAIVLRCGLDRPLEFNRASPLQLVNNVQWFEARDPAAKASTWFAVDRETYIALTVPDGSGPTPLQSVSDAITANLPAKALDPGPLPN</sequence>
<evidence type="ECO:0000256" key="1">
    <source>
        <dbReference type="SAM" id="MobiDB-lite"/>
    </source>
</evidence>
<keyword evidence="4" id="KW-1185">Reference proteome</keyword>
<dbReference type="EMBL" id="CP003876">
    <property type="protein sequence ID" value="AFU04276.1"/>
    <property type="molecule type" value="Genomic_DNA"/>
</dbReference>